<evidence type="ECO:0000256" key="2">
    <source>
        <dbReference type="ARBA" id="ARBA00022679"/>
    </source>
</evidence>
<dbReference type="Gene3D" id="2.160.10.10">
    <property type="entry name" value="Hexapeptide repeat proteins"/>
    <property type="match status" value="1"/>
</dbReference>
<dbReference type="GO" id="GO:0005829">
    <property type="term" value="C:cytosol"/>
    <property type="evidence" value="ECO:0007669"/>
    <property type="project" value="TreeGrafter"/>
</dbReference>
<dbReference type="PANTHER" id="PTHR23416">
    <property type="entry name" value="SIALIC ACID SYNTHASE-RELATED"/>
    <property type="match status" value="1"/>
</dbReference>
<name>Q2G5A6_NOVAD</name>
<organism evidence="5 6">
    <name type="scientific">Novosphingobium aromaticivorans (strain ATCC 700278 / DSM 12444 / CCUG 56034 / CIP 105152 / NBRC 16084 / F199)</name>
    <dbReference type="NCBI Taxonomy" id="279238"/>
    <lineage>
        <taxon>Bacteria</taxon>
        <taxon>Pseudomonadati</taxon>
        <taxon>Pseudomonadota</taxon>
        <taxon>Alphaproteobacteria</taxon>
        <taxon>Sphingomonadales</taxon>
        <taxon>Sphingomonadaceae</taxon>
        <taxon>Novosphingobium</taxon>
    </lineage>
</organism>
<dbReference type="HOGENOM" id="CLU_051638_12_4_5"/>
<keyword evidence="4" id="KW-0012">Acyltransferase</keyword>
<keyword evidence="2 5" id="KW-0808">Transferase</keyword>
<dbReference type="SUPFAM" id="SSF51161">
    <property type="entry name" value="Trimeric LpxA-like enzymes"/>
    <property type="match status" value="1"/>
</dbReference>
<dbReference type="AlphaFoldDB" id="Q2G5A6"/>
<dbReference type="InterPro" id="IPR018357">
    <property type="entry name" value="Hexapep_transf_CS"/>
</dbReference>
<reference evidence="6" key="1">
    <citation type="submission" date="2006-01" db="EMBL/GenBank/DDBJ databases">
        <title>Complete sequence of Novosphingobium aromaticivorans DSM 12444.</title>
        <authorList>
            <consortium name="US DOE Joint Genome Institute"/>
            <person name="Copeland A."/>
            <person name="Lucas S."/>
            <person name="Lapidus A."/>
            <person name="Barry K."/>
            <person name="Detter J.C."/>
            <person name="Glavina T."/>
            <person name="Hammon N."/>
            <person name="Israni S."/>
            <person name="Pitluck S."/>
            <person name="Chain P."/>
            <person name="Malfatti S."/>
            <person name="Shin M."/>
            <person name="Vergez L."/>
            <person name="Schmutz J."/>
            <person name="Larimer F."/>
            <person name="Land M."/>
            <person name="Kyrpides N."/>
            <person name="Ivanova N."/>
            <person name="Fredrickson J."/>
            <person name="Balkwill D."/>
            <person name="Romine M.F."/>
            <person name="Richardson P."/>
        </authorList>
    </citation>
    <scope>NUCLEOTIDE SEQUENCE [LARGE SCALE GENOMIC DNA]</scope>
    <source>
        <strain evidence="6">ATCC 700278 / DSM 12444 / CCUG 56034 / CIP 105152 / NBRC 16084 / F199</strain>
    </source>
</reference>
<evidence type="ECO:0000256" key="1">
    <source>
        <dbReference type="ARBA" id="ARBA00007274"/>
    </source>
</evidence>
<evidence type="ECO:0000256" key="4">
    <source>
        <dbReference type="ARBA" id="ARBA00023315"/>
    </source>
</evidence>
<dbReference type="InterPro" id="IPR011004">
    <property type="entry name" value="Trimer_LpxA-like_sf"/>
</dbReference>
<dbReference type="eggNOG" id="COG0110">
    <property type="taxonomic scope" value="Bacteria"/>
</dbReference>
<dbReference type="Pfam" id="PF14602">
    <property type="entry name" value="Hexapep_2"/>
    <property type="match status" value="1"/>
</dbReference>
<dbReference type="STRING" id="279238.Saro_2531"/>
<evidence type="ECO:0000313" key="5">
    <source>
        <dbReference type="EMBL" id="ABD26967.1"/>
    </source>
</evidence>
<proteinExistence type="inferred from homology"/>
<sequence length="179" mass="19123">MYAAYGTRMARRGLHQFDRVRQIALALRRSWLGLTRGVTFAEDVDLSMSTTFVNRTRGAISIGQSTAIALHCIVSSVRDDGSTAPVRIGSRCFIGAGSLILPGVTIGDGTVVAAGSVVSRDLPSDCIASGNPARIVRRGIDAGYLGRMPDAWMNQRLMQVTEALREGKVGRRSAATKAD</sequence>
<dbReference type="PROSITE" id="PS00101">
    <property type="entry name" value="HEXAPEP_TRANSFERASES"/>
    <property type="match status" value="1"/>
</dbReference>
<protein>
    <submittedName>
        <fullName evidence="5">Transferase hexapeptide repeat protein</fullName>
    </submittedName>
</protein>
<comment type="similarity">
    <text evidence="1">Belongs to the transferase hexapeptide repeat family.</text>
</comment>
<dbReference type="Proteomes" id="UP000009134">
    <property type="component" value="Chromosome"/>
</dbReference>
<dbReference type="EMBL" id="CP000248">
    <property type="protein sequence ID" value="ABD26967.1"/>
    <property type="molecule type" value="Genomic_DNA"/>
</dbReference>
<evidence type="ECO:0000256" key="3">
    <source>
        <dbReference type="ARBA" id="ARBA00022737"/>
    </source>
</evidence>
<dbReference type="PANTHER" id="PTHR23416:SF23">
    <property type="entry name" value="ACETYLTRANSFERASE C18B11.09C-RELATED"/>
    <property type="match status" value="1"/>
</dbReference>
<keyword evidence="6" id="KW-1185">Reference proteome</keyword>
<keyword evidence="3" id="KW-0677">Repeat</keyword>
<dbReference type="InterPro" id="IPR051159">
    <property type="entry name" value="Hexapeptide_acetyltransf"/>
</dbReference>
<accession>Q2G5A6</accession>
<evidence type="ECO:0000313" key="6">
    <source>
        <dbReference type="Proteomes" id="UP000009134"/>
    </source>
</evidence>
<gene>
    <name evidence="5" type="ordered locus">Saro_2531</name>
</gene>
<dbReference type="KEGG" id="nar:Saro_2531"/>
<dbReference type="InterPro" id="IPR001451">
    <property type="entry name" value="Hexapep"/>
</dbReference>
<dbReference type="GO" id="GO:0008374">
    <property type="term" value="F:O-acyltransferase activity"/>
    <property type="evidence" value="ECO:0007669"/>
    <property type="project" value="TreeGrafter"/>
</dbReference>
<dbReference type="CDD" id="cd04647">
    <property type="entry name" value="LbH_MAT_like"/>
    <property type="match status" value="1"/>
</dbReference>